<feature type="repeat" description="ANK" evidence="3">
    <location>
        <begin position="52"/>
        <end position="84"/>
    </location>
</feature>
<accession>A0A0F7TUV7</accession>
<feature type="repeat" description="ANK" evidence="3">
    <location>
        <begin position="119"/>
        <end position="149"/>
    </location>
</feature>
<evidence type="ECO:0000313" key="5">
    <source>
        <dbReference type="Proteomes" id="UP000042958"/>
    </source>
</evidence>
<keyword evidence="2 3" id="KW-0040">ANK repeat</keyword>
<dbReference type="EMBL" id="CDHK01000006">
    <property type="protein sequence ID" value="CEJ58922.1"/>
    <property type="molecule type" value="Genomic_DNA"/>
</dbReference>
<name>A0A0F7TUV7_PENBI</name>
<evidence type="ECO:0000256" key="3">
    <source>
        <dbReference type="PROSITE-ProRule" id="PRU00023"/>
    </source>
</evidence>
<feature type="repeat" description="ANK" evidence="3">
    <location>
        <begin position="258"/>
        <end position="290"/>
    </location>
</feature>
<protein>
    <submittedName>
        <fullName evidence="4">Uncharacterized protein</fullName>
    </submittedName>
</protein>
<gene>
    <name evidence="4" type="ORF">PMG11_07563</name>
</gene>
<dbReference type="InterPro" id="IPR002110">
    <property type="entry name" value="Ankyrin_rpt"/>
</dbReference>
<reference evidence="5" key="1">
    <citation type="journal article" date="2015" name="Genome Announc.">
        <title>Draft genome sequence of the fungus Penicillium brasilianum MG11.</title>
        <authorList>
            <person name="Horn F."/>
            <person name="Linde J."/>
            <person name="Mattern D.J."/>
            <person name="Walther G."/>
            <person name="Guthke R."/>
            <person name="Brakhage A.A."/>
            <person name="Valiante V."/>
        </authorList>
    </citation>
    <scope>NUCLEOTIDE SEQUENCE [LARGE SCALE GENOMIC DNA]</scope>
    <source>
        <strain evidence="5">MG11</strain>
    </source>
</reference>
<evidence type="ECO:0000256" key="1">
    <source>
        <dbReference type="ARBA" id="ARBA00022737"/>
    </source>
</evidence>
<dbReference type="PRINTS" id="PR01415">
    <property type="entry name" value="ANKYRIN"/>
</dbReference>
<dbReference type="OrthoDB" id="366390at2759"/>
<dbReference type="STRING" id="104259.A0A0F7TUV7"/>
<dbReference type="GO" id="GO:0005634">
    <property type="term" value="C:nucleus"/>
    <property type="evidence" value="ECO:0007669"/>
    <property type="project" value="TreeGrafter"/>
</dbReference>
<dbReference type="SMART" id="SM00248">
    <property type="entry name" value="ANK"/>
    <property type="match status" value="8"/>
</dbReference>
<dbReference type="PANTHER" id="PTHR24193">
    <property type="entry name" value="ANKYRIN REPEAT PROTEIN"/>
    <property type="match status" value="1"/>
</dbReference>
<dbReference type="Gene3D" id="1.25.40.20">
    <property type="entry name" value="Ankyrin repeat-containing domain"/>
    <property type="match status" value="2"/>
</dbReference>
<evidence type="ECO:0000313" key="4">
    <source>
        <dbReference type="EMBL" id="CEJ58922.1"/>
    </source>
</evidence>
<dbReference type="Pfam" id="PF00023">
    <property type="entry name" value="Ank"/>
    <property type="match status" value="1"/>
</dbReference>
<feature type="repeat" description="ANK" evidence="3">
    <location>
        <begin position="85"/>
        <end position="118"/>
    </location>
</feature>
<sequence>MSMRVKTTHAYKGGRRPNKGNAALHLAAIRGNHSVVRSLLAREASLEHKNSEGNTALALAVKHRHERIAHMLLEEGAKPDARVSEGYTCLHHAIRSRLGISMVSLLLQHGADVLAQGPRGQTPLHIAVGQRNVVTLLIQHGADIFAKDGSHQTPFDNALQHNDREMFEELVKKAKELSRNASDPIYQISGVDLFQHLQHNIQPSDNARFSQVVGEHYRPWRRLHVMPTLHAVILAGNAELARAIIRESWVDVNVTNYYKQTALHLAAAENQHSCVLVLLDHGANINAQDMFDKTPLYLAAVDGARKCFRTLLKYEADMIR</sequence>
<keyword evidence="1" id="KW-0677">Repeat</keyword>
<keyword evidence="5" id="KW-1185">Reference proteome</keyword>
<proteinExistence type="predicted"/>
<dbReference type="InterPro" id="IPR050663">
    <property type="entry name" value="Ankyrin-SOCS_Box"/>
</dbReference>
<dbReference type="AlphaFoldDB" id="A0A0F7TUV7"/>
<organism evidence="4 5">
    <name type="scientific">Penicillium brasilianum</name>
    <dbReference type="NCBI Taxonomy" id="104259"/>
    <lineage>
        <taxon>Eukaryota</taxon>
        <taxon>Fungi</taxon>
        <taxon>Dikarya</taxon>
        <taxon>Ascomycota</taxon>
        <taxon>Pezizomycotina</taxon>
        <taxon>Eurotiomycetes</taxon>
        <taxon>Eurotiomycetidae</taxon>
        <taxon>Eurotiales</taxon>
        <taxon>Aspergillaceae</taxon>
        <taxon>Penicillium</taxon>
    </lineage>
</organism>
<dbReference type="Proteomes" id="UP000042958">
    <property type="component" value="Unassembled WGS sequence"/>
</dbReference>
<feature type="repeat" description="ANK" evidence="3">
    <location>
        <begin position="19"/>
        <end position="51"/>
    </location>
</feature>
<dbReference type="PANTHER" id="PTHR24193:SF121">
    <property type="entry name" value="ADA2A-CONTAINING COMPLEX COMPONENT 3, ISOFORM D"/>
    <property type="match status" value="1"/>
</dbReference>
<dbReference type="InterPro" id="IPR036770">
    <property type="entry name" value="Ankyrin_rpt-contain_sf"/>
</dbReference>
<dbReference type="GO" id="GO:0045944">
    <property type="term" value="P:positive regulation of transcription by RNA polymerase II"/>
    <property type="evidence" value="ECO:0007669"/>
    <property type="project" value="TreeGrafter"/>
</dbReference>
<dbReference type="PROSITE" id="PS50088">
    <property type="entry name" value="ANK_REPEAT"/>
    <property type="match status" value="5"/>
</dbReference>
<evidence type="ECO:0000256" key="2">
    <source>
        <dbReference type="ARBA" id="ARBA00023043"/>
    </source>
</evidence>
<dbReference type="PROSITE" id="PS50297">
    <property type="entry name" value="ANK_REP_REGION"/>
    <property type="match status" value="5"/>
</dbReference>
<dbReference type="Pfam" id="PF12796">
    <property type="entry name" value="Ank_2"/>
    <property type="match status" value="2"/>
</dbReference>
<dbReference type="GO" id="GO:0000976">
    <property type="term" value="F:transcription cis-regulatory region binding"/>
    <property type="evidence" value="ECO:0007669"/>
    <property type="project" value="TreeGrafter"/>
</dbReference>
<dbReference type="SUPFAM" id="SSF48403">
    <property type="entry name" value="Ankyrin repeat"/>
    <property type="match status" value="2"/>
</dbReference>